<keyword evidence="1" id="KW-0521">NADP</keyword>
<dbReference type="SUPFAM" id="SSF51735">
    <property type="entry name" value="NAD(P)-binding Rossmann-fold domains"/>
    <property type="match status" value="1"/>
</dbReference>
<accession>A0A9Q5N3U1</accession>
<dbReference type="GO" id="GO:0016491">
    <property type="term" value="F:oxidoreductase activity"/>
    <property type="evidence" value="ECO:0007669"/>
    <property type="project" value="UniProtKB-KW"/>
</dbReference>
<evidence type="ECO:0000313" key="5">
    <source>
        <dbReference type="Proteomes" id="UP000757232"/>
    </source>
</evidence>
<dbReference type="OrthoDB" id="5283654at2759"/>
<dbReference type="InterPro" id="IPR036291">
    <property type="entry name" value="NAD(P)-bd_dom_sf"/>
</dbReference>
<evidence type="ECO:0000313" key="4">
    <source>
        <dbReference type="EMBL" id="OCB83958.1"/>
    </source>
</evidence>
<proteinExistence type="predicted"/>
<dbReference type="Gene3D" id="3.90.25.10">
    <property type="entry name" value="UDP-galactose 4-epimerase, domain 1"/>
    <property type="match status" value="1"/>
</dbReference>
<name>A0A9Q5N3U1_SANBA</name>
<evidence type="ECO:0000256" key="1">
    <source>
        <dbReference type="ARBA" id="ARBA00022857"/>
    </source>
</evidence>
<dbReference type="Gene3D" id="3.40.50.720">
    <property type="entry name" value="NAD(P)-binding Rossmann-like Domain"/>
    <property type="match status" value="1"/>
</dbReference>
<keyword evidence="2" id="KW-0560">Oxidoreductase</keyword>
<protein>
    <submittedName>
        <fullName evidence="4">NAD-binding protein</fullName>
    </submittedName>
</protein>
<gene>
    <name evidence="4" type="ORF">A7U60_g9167</name>
</gene>
<dbReference type="PANTHER" id="PTHR47706:SF9">
    <property type="entry name" value="NMRA-LIKE DOMAIN-CONTAINING PROTEIN-RELATED"/>
    <property type="match status" value="1"/>
</dbReference>
<organism evidence="4 5">
    <name type="scientific">Sanghuangporus baumii</name>
    <name type="common">Phellinus baumii</name>
    <dbReference type="NCBI Taxonomy" id="108892"/>
    <lineage>
        <taxon>Eukaryota</taxon>
        <taxon>Fungi</taxon>
        <taxon>Dikarya</taxon>
        <taxon>Basidiomycota</taxon>
        <taxon>Agaricomycotina</taxon>
        <taxon>Agaricomycetes</taxon>
        <taxon>Hymenochaetales</taxon>
        <taxon>Hymenochaetaceae</taxon>
        <taxon>Sanghuangporus</taxon>
    </lineage>
</organism>
<dbReference type="Pfam" id="PF05368">
    <property type="entry name" value="NmrA"/>
    <property type="match status" value="1"/>
</dbReference>
<sequence length="305" mass="33622">MSAYKHFAVVGAGSIGRVIVEELVKKKDEGRISSIVVLTRSSGWSEDIVSKGVEFIQVDYRSPSSLEAALIGVDVVISTLSLLSAIHQTALATYAKAAGVKLFVPSQFDCDPNLKEIGLPYAVFCTGLLTDKVLAPEVFRRNLKEIKLPYAVFCTGLLTDKVLAPTFATALGLDFSSGEFSIPGSGTAPISWTATEEVAQFIAHVLTTFPREKIEWRTFQIEGERINLKEIVASWEKRFRKTAMVTHRPRAVIKAAVNLDATDFLSSFVLDLDAGYMAVGDPSNREFPKWRPKRVIDVLDDLYED</sequence>
<evidence type="ECO:0000256" key="2">
    <source>
        <dbReference type="ARBA" id="ARBA00023002"/>
    </source>
</evidence>
<evidence type="ECO:0000259" key="3">
    <source>
        <dbReference type="Pfam" id="PF05368"/>
    </source>
</evidence>
<keyword evidence="5" id="KW-1185">Reference proteome</keyword>
<dbReference type="InterPro" id="IPR051609">
    <property type="entry name" value="NmrA/Isoflavone_reductase-like"/>
</dbReference>
<dbReference type="InterPro" id="IPR008030">
    <property type="entry name" value="NmrA-like"/>
</dbReference>
<dbReference type="AlphaFoldDB" id="A0A9Q5N3U1"/>
<dbReference type="PANTHER" id="PTHR47706">
    <property type="entry name" value="NMRA-LIKE FAMILY PROTEIN"/>
    <property type="match status" value="1"/>
</dbReference>
<feature type="domain" description="NmrA-like" evidence="3">
    <location>
        <begin position="8"/>
        <end position="255"/>
    </location>
</feature>
<dbReference type="Proteomes" id="UP000757232">
    <property type="component" value="Unassembled WGS sequence"/>
</dbReference>
<dbReference type="EMBL" id="LNZH02000217">
    <property type="protein sequence ID" value="OCB83958.1"/>
    <property type="molecule type" value="Genomic_DNA"/>
</dbReference>
<reference evidence="4" key="1">
    <citation type="submission" date="2016-06" db="EMBL/GenBank/DDBJ databases">
        <title>Draft Genome sequence of the fungus Inonotus baumii.</title>
        <authorList>
            <person name="Zhu H."/>
            <person name="Lin W."/>
        </authorList>
    </citation>
    <scope>NUCLEOTIDE SEQUENCE</scope>
    <source>
        <strain evidence="4">821</strain>
    </source>
</reference>
<comment type="caution">
    <text evidence="4">The sequence shown here is derived from an EMBL/GenBank/DDBJ whole genome shotgun (WGS) entry which is preliminary data.</text>
</comment>